<dbReference type="Gene3D" id="3.90.79.10">
    <property type="entry name" value="Nucleoside Triphosphate Pyrophosphohydrolase"/>
    <property type="match status" value="1"/>
</dbReference>
<dbReference type="GO" id="GO:0006167">
    <property type="term" value="P:AMP biosynthetic process"/>
    <property type="evidence" value="ECO:0007669"/>
    <property type="project" value="TreeGrafter"/>
</dbReference>
<feature type="domain" description="Nudix hydrolase" evidence="6">
    <location>
        <begin position="2"/>
        <end position="134"/>
    </location>
</feature>
<dbReference type="PANTHER" id="PTHR21340:SF0">
    <property type="entry name" value="BIS(5'-NUCLEOSYL)-TETRAPHOSPHATASE [ASYMMETRICAL]"/>
    <property type="match status" value="1"/>
</dbReference>
<organism evidence="7 8">
    <name type="scientific">Rhamnusium bicolor</name>
    <dbReference type="NCBI Taxonomy" id="1586634"/>
    <lineage>
        <taxon>Eukaryota</taxon>
        <taxon>Metazoa</taxon>
        <taxon>Ecdysozoa</taxon>
        <taxon>Arthropoda</taxon>
        <taxon>Hexapoda</taxon>
        <taxon>Insecta</taxon>
        <taxon>Pterygota</taxon>
        <taxon>Neoptera</taxon>
        <taxon>Endopterygota</taxon>
        <taxon>Coleoptera</taxon>
        <taxon>Polyphaga</taxon>
        <taxon>Cucujiformia</taxon>
        <taxon>Chrysomeloidea</taxon>
        <taxon>Cerambycidae</taxon>
        <taxon>Lepturinae</taxon>
        <taxon>Rhagiini</taxon>
        <taxon>Rhamnusium</taxon>
    </lineage>
</organism>
<evidence type="ECO:0000256" key="3">
    <source>
        <dbReference type="ARBA" id="ARBA00022741"/>
    </source>
</evidence>
<dbReference type="GO" id="GO:0000166">
    <property type="term" value="F:nucleotide binding"/>
    <property type="evidence" value="ECO:0007669"/>
    <property type="project" value="UniProtKB-KW"/>
</dbReference>
<evidence type="ECO:0000313" key="8">
    <source>
        <dbReference type="Proteomes" id="UP001162156"/>
    </source>
</evidence>
<comment type="similarity">
    <text evidence="1">Belongs to the Nudix hydrolase family.</text>
</comment>
<dbReference type="GO" id="GO:0006754">
    <property type="term" value="P:ATP biosynthetic process"/>
    <property type="evidence" value="ECO:0007669"/>
    <property type="project" value="TreeGrafter"/>
</dbReference>
<evidence type="ECO:0000256" key="5">
    <source>
        <dbReference type="ARBA" id="ARBA00032644"/>
    </source>
</evidence>
<dbReference type="InterPro" id="IPR015797">
    <property type="entry name" value="NUDIX_hydrolase-like_dom_sf"/>
</dbReference>
<dbReference type="CDD" id="cd03428">
    <property type="entry name" value="NUDIX_Ap4A_Nudt2"/>
    <property type="match status" value="1"/>
</dbReference>
<dbReference type="InterPro" id="IPR000086">
    <property type="entry name" value="NUDIX_hydrolase_dom"/>
</dbReference>
<dbReference type="Proteomes" id="UP001162156">
    <property type="component" value="Unassembled WGS sequence"/>
</dbReference>
<name>A0AAV8WZ78_9CUCU</name>
<evidence type="ECO:0000256" key="1">
    <source>
        <dbReference type="ARBA" id="ARBA00005582"/>
    </source>
</evidence>
<dbReference type="InterPro" id="IPR051325">
    <property type="entry name" value="Nudix_hydrolase_domain"/>
</dbReference>
<proteinExistence type="inferred from homology"/>
<sequence>MPAKIAAGFVIFRKISGKVEYLLLQTSYGIHHWTPPKGHVDPGETEMTTALRETQEEAGLVQNELNIFENCKKIINYKVNNNPKIVYYWLAELVNPNAQVKLSDEHQDYKWLNIHEACKYAEFKDLQEVLLYFDKYIKNELDN</sequence>
<evidence type="ECO:0000256" key="2">
    <source>
        <dbReference type="ARBA" id="ARBA00018911"/>
    </source>
</evidence>
<keyword evidence="8" id="KW-1185">Reference proteome</keyword>
<evidence type="ECO:0000259" key="6">
    <source>
        <dbReference type="PROSITE" id="PS51462"/>
    </source>
</evidence>
<dbReference type="SUPFAM" id="SSF55811">
    <property type="entry name" value="Nudix"/>
    <property type="match status" value="1"/>
</dbReference>
<dbReference type="EMBL" id="JANEYF010004280">
    <property type="protein sequence ID" value="KAJ8931597.1"/>
    <property type="molecule type" value="Genomic_DNA"/>
</dbReference>
<keyword evidence="4" id="KW-0378">Hydrolase</keyword>
<gene>
    <name evidence="7" type="ORF">NQ314_015459</name>
</gene>
<keyword evidence="3" id="KW-0547">Nucleotide-binding</keyword>
<evidence type="ECO:0000313" key="7">
    <source>
        <dbReference type="EMBL" id="KAJ8931597.1"/>
    </source>
</evidence>
<dbReference type="InterPro" id="IPR003565">
    <property type="entry name" value="Tetra_PHTase"/>
</dbReference>
<accession>A0AAV8WZ78</accession>
<protein>
    <recommendedName>
        <fullName evidence="2">Bis(5'-nucleosyl)-tetraphosphatase [asymmetrical]</fullName>
    </recommendedName>
    <alternativeName>
        <fullName evidence="5">Diadenosine 5',5'''-P1,P4-tetraphosphate asymmetrical hydrolase</fullName>
    </alternativeName>
</protein>
<comment type="caution">
    <text evidence="7">The sequence shown here is derived from an EMBL/GenBank/DDBJ whole genome shotgun (WGS) entry which is preliminary data.</text>
</comment>
<dbReference type="InterPro" id="IPR020084">
    <property type="entry name" value="NUDIX_hydrolase_CS"/>
</dbReference>
<dbReference type="Pfam" id="PF00293">
    <property type="entry name" value="NUDIX"/>
    <property type="match status" value="1"/>
</dbReference>
<dbReference type="PROSITE" id="PS00893">
    <property type="entry name" value="NUDIX_BOX"/>
    <property type="match status" value="1"/>
</dbReference>
<reference evidence="7" key="1">
    <citation type="journal article" date="2023" name="Insect Mol. Biol.">
        <title>Genome sequencing provides insights into the evolution of gene families encoding plant cell wall-degrading enzymes in longhorned beetles.</title>
        <authorList>
            <person name="Shin N.R."/>
            <person name="Okamura Y."/>
            <person name="Kirsch R."/>
            <person name="Pauchet Y."/>
        </authorList>
    </citation>
    <scope>NUCLEOTIDE SEQUENCE</scope>
    <source>
        <strain evidence="7">RBIC_L_NR</strain>
    </source>
</reference>
<dbReference type="PANTHER" id="PTHR21340">
    <property type="entry name" value="DIADENOSINE 5,5-P1,P4-TETRAPHOSPHATE PYROPHOSPHOHYDROLASE MUTT"/>
    <property type="match status" value="1"/>
</dbReference>
<dbReference type="GO" id="GO:0004081">
    <property type="term" value="F:bis(5'-nucleosyl)-tetraphosphatase (asymmetrical) activity"/>
    <property type="evidence" value="ECO:0007669"/>
    <property type="project" value="TreeGrafter"/>
</dbReference>
<dbReference type="PRINTS" id="PR01405">
    <property type="entry name" value="TETRPHPHTASE"/>
</dbReference>
<evidence type="ECO:0000256" key="4">
    <source>
        <dbReference type="ARBA" id="ARBA00022801"/>
    </source>
</evidence>
<dbReference type="PROSITE" id="PS51462">
    <property type="entry name" value="NUDIX"/>
    <property type="match status" value="1"/>
</dbReference>
<dbReference type="AlphaFoldDB" id="A0AAV8WZ78"/>